<dbReference type="Proteomes" id="UP001501697">
    <property type="component" value="Unassembled WGS sequence"/>
</dbReference>
<proteinExistence type="predicted"/>
<accession>A0ABP7AQU2</accession>
<evidence type="ECO:0000313" key="1">
    <source>
        <dbReference type="EMBL" id="GAA3637614.1"/>
    </source>
</evidence>
<reference evidence="2" key="1">
    <citation type="journal article" date="2019" name="Int. J. Syst. Evol. Microbiol.">
        <title>The Global Catalogue of Microorganisms (GCM) 10K type strain sequencing project: providing services to taxonomists for standard genome sequencing and annotation.</title>
        <authorList>
            <consortium name="The Broad Institute Genomics Platform"/>
            <consortium name="The Broad Institute Genome Sequencing Center for Infectious Disease"/>
            <person name="Wu L."/>
            <person name="Ma J."/>
        </authorList>
    </citation>
    <scope>NUCLEOTIDE SEQUENCE [LARGE SCALE GENOMIC DNA]</scope>
    <source>
        <strain evidence="2">JCM 16544</strain>
    </source>
</reference>
<name>A0ABP7AQU2_9MICO</name>
<dbReference type="EMBL" id="BAAAYU010000005">
    <property type="protein sequence ID" value="GAA3637614.1"/>
    <property type="molecule type" value="Genomic_DNA"/>
</dbReference>
<protein>
    <submittedName>
        <fullName evidence="1">Uncharacterized protein</fullName>
    </submittedName>
</protein>
<organism evidence="1 2">
    <name type="scientific">Microbacterium awajiense</name>
    <dbReference type="NCBI Taxonomy" id="415214"/>
    <lineage>
        <taxon>Bacteria</taxon>
        <taxon>Bacillati</taxon>
        <taxon>Actinomycetota</taxon>
        <taxon>Actinomycetes</taxon>
        <taxon>Micrococcales</taxon>
        <taxon>Microbacteriaceae</taxon>
        <taxon>Microbacterium</taxon>
    </lineage>
</organism>
<evidence type="ECO:0000313" key="2">
    <source>
        <dbReference type="Proteomes" id="UP001501697"/>
    </source>
</evidence>
<gene>
    <name evidence="1" type="ORF">GCM10022200_21210</name>
</gene>
<sequence length="333" mass="37237">MEWTADVSAGDWIRERIDDPWGGTIHDVVPRGFEAYARVLHPAVRSRPVGRAWPPLPYLAHEREWDAFGRSGVEIDSERIRWADAARVFGTRLHPLAQWGALVRSRGDEWNPDAWQQVQAADGWQYDAPEEGRLDAATVAALAEVLAAHTTTPDDGIVGLWEGHGGLLGFYGETPSRAFLTFEQTPETDDPRHRSFLERTVRDPFNNVFRKPTWQQGMLPDDVSQGPRLELPGRAHVLFRGGVSELARTDWALHVPWRDRIAEEHGFDPSALSPSLVWPADRAWVAVTEVDWDSTIIGGTAETVAAVCADPRLEALGLPAEARLQWDADEVNR</sequence>
<comment type="caution">
    <text evidence="1">The sequence shown here is derived from an EMBL/GenBank/DDBJ whole genome shotgun (WGS) entry which is preliminary data.</text>
</comment>
<keyword evidence="2" id="KW-1185">Reference proteome</keyword>
<dbReference type="RefSeq" id="WP_344738337.1">
    <property type="nucleotide sequence ID" value="NZ_BAAAYU010000005.1"/>
</dbReference>